<protein>
    <recommendedName>
        <fullName evidence="2">WW domain-containing protein</fullName>
    </recommendedName>
</protein>
<proteinExistence type="predicted"/>
<evidence type="ECO:0000313" key="4">
    <source>
        <dbReference type="Proteomes" id="UP001473302"/>
    </source>
</evidence>
<organism evidence="3 4">
    <name type="scientific">Mucor flavus</name>
    <dbReference type="NCBI Taxonomy" id="439312"/>
    <lineage>
        <taxon>Eukaryota</taxon>
        <taxon>Fungi</taxon>
        <taxon>Fungi incertae sedis</taxon>
        <taxon>Mucoromycota</taxon>
        <taxon>Mucoromycotina</taxon>
        <taxon>Mucoromycetes</taxon>
        <taxon>Mucorales</taxon>
        <taxon>Mucorineae</taxon>
        <taxon>Mucoraceae</taxon>
        <taxon>Mucor</taxon>
    </lineage>
</organism>
<feature type="compositionally biased region" description="Basic and acidic residues" evidence="1">
    <location>
        <begin position="396"/>
        <end position="405"/>
    </location>
</feature>
<dbReference type="EMBL" id="BAABUK010000009">
    <property type="protein sequence ID" value="GAA5811231.1"/>
    <property type="molecule type" value="Genomic_DNA"/>
</dbReference>
<feature type="compositionally biased region" description="Basic and acidic residues" evidence="1">
    <location>
        <begin position="55"/>
        <end position="93"/>
    </location>
</feature>
<dbReference type="InterPro" id="IPR036020">
    <property type="entry name" value="WW_dom_sf"/>
</dbReference>
<dbReference type="Gene3D" id="2.20.70.10">
    <property type="match status" value="1"/>
</dbReference>
<dbReference type="Proteomes" id="UP001473302">
    <property type="component" value="Unassembled WGS sequence"/>
</dbReference>
<gene>
    <name evidence="3" type="ORF">MFLAVUS_004663</name>
</gene>
<feature type="compositionally biased region" description="Basic and acidic residues" evidence="1">
    <location>
        <begin position="24"/>
        <end position="38"/>
    </location>
</feature>
<dbReference type="SUPFAM" id="SSF51045">
    <property type="entry name" value="WW domain"/>
    <property type="match status" value="1"/>
</dbReference>
<feature type="region of interest" description="Disordered" evidence="1">
    <location>
        <begin position="24"/>
        <end position="93"/>
    </location>
</feature>
<feature type="region of interest" description="Disordered" evidence="1">
    <location>
        <begin position="291"/>
        <end position="363"/>
    </location>
</feature>
<feature type="compositionally biased region" description="Pro residues" evidence="1">
    <location>
        <begin position="344"/>
        <end position="354"/>
    </location>
</feature>
<name>A0ABP9YWI5_9FUNG</name>
<feature type="compositionally biased region" description="Basic and acidic residues" evidence="1">
    <location>
        <begin position="316"/>
        <end position="329"/>
    </location>
</feature>
<feature type="domain" description="WW" evidence="2">
    <location>
        <begin position="214"/>
        <end position="247"/>
    </location>
</feature>
<accession>A0ABP9YWI5</accession>
<keyword evidence="4" id="KW-1185">Reference proteome</keyword>
<dbReference type="InterPro" id="IPR001202">
    <property type="entry name" value="WW_dom"/>
</dbReference>
<comment type="caution">
    <text evidence="3">The sequence shown here is derived from an EMBL/GenBank/DDBJ whole genome shotgun (WGS) entry which is preliminary data.</text>
</comment>
<feature type="region of interest" description="Disordered" evidence="1">
    <location>
        <begin position="377"/>
        <end position="418"/>
    </location>
</feature>
<evidence type="ECO:0000259" key="2">
    <source>
        <dbReference type="PROSITE" id="PS50020"/>
    </source>
</evidence>
<sequence length="418" mass="49777">MDRRYDQPPRDRYMHVRPRFDERPAIRDERYYRREEGGTRPWPHTRYPSFPQPLRRHDEPAHYYMERREHYKPYDRRPPARKEPERIHSSRYPDRREVKSVIVSSKVEEKEEKEEKVEKTEVVLMEKVQEKLVKKEETVHTDEVKIKKARVYKEAVVSFDSDGEDDVMQADWGNESDDASTEVDRKPKETVVVVAATAVTTTATAAATKIKQDESLPENWAMHVSDKGEKYYYNKITRESVWEKPTKKEIIEEKQVIIKDNINKDTSPIRKESNQRPVVVNKRKFVLPDREEPRLPNALANRISYPPRKSTNEPGYSRRFESDRVRERSLPPPLPRAHHRYNNGPPPSGPPLPPHPDRYYRSNTREPWIHHSPYRHHQMDYAPLPPPPPTRWVSGRRVDFDRRDAPLPPPPYMNRHYR</sequence>
<dbReference type="Pfam" id="PF00397">
    <property type="entry name" value="WW"/>
    <property type="match status" value="1"/>
</dbReference>
<evidence type="ECO:0000313" key="3">
    <source>
        <dbReference type="EMBL" id="GAA5811231.1"/>
    </source>
</evidence>
<feature type="compositionally biased region" description="Acidic residues" evidence="1">
    <location>
        <begin position="164"/>
        <end position="181"/>
    </location>
</feature>
<dbReference type="CDD" id="cd00201">
    <property type="entry name" value="WW"/>
    <property type="match status" value="1"/>
</dbReference>
<reference evidence="3 4" key="1">
    <citation type="submission" date="2024-04" db="EMBL/GenBank/DDBJ databases">
        <title>genome sequences of Mucor flavus KT1a and Helicostylum pulchrum KT1b strains isolated from the surface of a dry-aged beef.</title>
        <authorList>
            <person name="Toyotome T."/>
            <person name="Hosono M."/>
            <person name="Torimaru M."/>
            <person name="Fukuda K."/>
            <person name="Mikami N."/>
        </authorList>
    </citation>
    <scope>NUCLEOTIDE SEQUENCE [LARGE SCALE GENOMIC DNA]</scope>
    <source>
        <strain evidence="3 4">KT1a</strain>
    </source>
</reference>
<feature type="region of interest" description="Disordered" evidence="1">
    <location>
        <begin position="164"/>
        <end position="185"/>
    </location>
</feature>
<dbReference type="PROSITE" id="PS50020">
    <property type="entry name" value="WW_DOMAIN_2"/>
    <property type="match status" value="1"/>
</dbReference>
<evidence type="ECO:0000256" key="1">
    <source>
        <dbReference type="SAM" id="MobiDB-lite"/>
    </source>
</evidence>
<dbReference type="SMART" id="SM00456">
    <property type="entry name" value="WW"/>
    <property type="match status" value="1"/>
</dbReference>